<dbReference type="InterPro" id="IPR052189">
    <property type="entry name" value="L-asp_N-monooxygenase_NS-form"/>
</dbReference>
<gene>
    <name evidence="2" type="ORF">DSM25559_1085</name>
</gene>
<dbReference type="Gene3D" id="3.50.50.60">
    <property type="entry name" value="FAD/NAD(P)-binding domain"/>
    <property type="match status" value="1"/>
</dbReference>
<accession>A0A1R3TDI5</accession>
<reference evidence="3" key="1">
    <citation type="submission" date="2016-10" db="EMBL/GenBank/DDBJ databases">
        <authorList>
            <person name="Wibberg D."/>
        </authorList>
    </citation>
    <scope>NUCLEOTIDE SEQUENCE [LARGE SCALE GENOMIC DNA]</scope>
</reference>
<dbReference type="PANTHER" id="PTHR40254">
    <property type="entry name" value="BLR0577 PROTEIN"/>
    <property type="match status" value="1"/>
</dbReference>
<dbReference type="STRING" id="1907666.DSM25559_1085"/>
<dbReference type="InterPro" id="IPR038732">
    <property type="entry name" value="HpyO/CreE_NAD-binding"/>
</dbReference>
<dbReference type="InterPro" id="IPR036188">
    <property type="entry name" value="FAD/NAD-bd_sf"/>
</dbReference>
<dbReference type="AlphaFoldDB" id="A0A1R3TDI5"/>
<dbReference type="Pfam" id="PF13454">
    <property type="entry name" value="NAD_binding_9"/>
    <property type="match status" value="1"/>
</dbReference>
<dbReference type="EMBL" id="FMUE01000002">
    <property type="protein sequence ID" value="SCX12142.1"/>
    <property type="molecule type" value="Genomic_DNA"/>
</dbReference>
<feature type="domain" description="FAD-dependent urate hydroxylase HpyO/Asp monooxygenase CreE-like FAD/NAD(P)-binding" evidence="1">
    <location>
        <begin position="35"/>
        <end position="197"/>
    </location>
</feature>
<dbReference type="Gene3D" id="3.40.50.720">
    <property type="entry name" value="NAD(P)-binding Rossmann-like Domain"/>
    <property type="match status" value="1"/>
</dbReference>
<dbReference type="Proteomes" id="UP000187891">
    <property type="component" value="Unassembled WGS sequence"/>
</dbReference>
<protein>
    <recommendedName>
        <fullName evidence="1">FAD-dependent urate hydroxylase HpyO/Asp monooxygenase CreE-like FAD/NAD(P)-binding domain-containing protein</fullName>
    </recommendedName>
</protein>
<evidence type="ECO:0000259" key="1">
    <source>
        <dbReference type="Pfam" id="PF13454"/>
    </source>
</evidence>
<evidence type="ECO:0000313" key="3">
    <source>
        <dbReference type="Proteomes" id="UP000187891"/>
    </source>
</evidence>
<organism evidence="2 3">
    <name type="scientific">Agrobacterium rosae</name>
    <dbReference type="NCBI Taxonomy" id="1972867"/>
    <lineage>
        <taxon>Bacteria</taxon>
        <taxon>Pseudomonadati</taxon>
        <taxon>Pseudomonadota</taxon>
        <taxon>Alphaproteobacteria</taxon>
        <taxon>Hyphomicrobiales</taxon>
        <taxon>Rhizobiaceae</taxon>
        <taxon>Rhizobium/Agrobacterium group</taxon>
        <taxon>Agrobacterium</taxon>
    </lineage>
</organism>
<dbReference type="SUPFAM" id="SSF51905">
    <property type="entry name" value="FAD/NAD(P)-binding domain"/>
    <property type="match status" value="1"/>
</dbReference>
<name>A0A1R3TDI5_9HYPH</name>
<sequence length="585" mass="65017">MRPGRGNFEGVFRFVTGVSRRCVTGFIVHMTPKIAIIGSGPTGIYTLKGLVGKSEPLSITIFESESDPGKGTPYHPALNDRAMLSNIASIELPPVCETLMDWLLRQTDEELQRFGIERANINEREFYPRVVLGEFLYAQFSQLLNIGKANGHTIEVKASHRVADIELRPADIRLSVTAPDGEALEFAFDHVVMATGHDFPETTEIRPGYYVSPWPAPVLKSIKPCKVGILGTSLSGIDALITVATAHGSFLLDEQGDLQYHALPDTEGLHVTMMSRKGVLPEADFYCEIPYRPLQFCTEAAIENVIATRRHDLLDAVFELFKAELVFCDPEYASRIGLSQLTVETVAKAYFQDRETTPPFVWAARNLAEAEANKLRHYTVEWRYAILRMHEVIALAIPHLNEKDLERFHRHFKTVFVDDYATVPHASIRRLLALHRAGKLDIVALGNDSDIDNKAVERGAIVHGGNQTLQFDAFIDATGQHTLSARDIPFPTLKKQGVVRKATTSVSSPLVGVEDQLVRTGGIDLDDKFRPIFQDNLTNQLYCGSIAFLLHKLPFVQGITSARDIGYTVSQAILDTKKTLVLEVA</sequence>
<dbReference type="PANTHER" id="PTHR40254:SF1">
    <property type="entry name" value="BLR0577 PROTEIN"/>
    <property type="match status" value="1"/>
</dbReference>
<evidence type="ECO:0000313" key="2">
    <source>
        <dbReference type="EMBL" id="SCX12142.1"/>
    </source>
</evidence>
<proteinExistence type="predicted"/>